<dbReference type="GO" id="GO:0008360">
    <property type="term" value="P:regulation of cell shape"/>
    <property type="evidence" value="ECO:0007669"/>
    <property type="project" value="UniProtKB-KW"/>
</dbReference>
<evidence type="ECO:0000256" key="1">
    <source>
        <dbReference type="ARBA" id="ARBA00004141"/>
    </source>
</evidence>
<feature type="transmembrane region" description="Helical" evidence="6">
    <location>
        <begin position="288"/>
        <end position="305"/>
    </location>
</feature>
<name>I8AG43_9BACL</name>
<protein>
    <submittedName>
        <fullName evidence="7">FtsW/RodA/SpoVE family cell cycle protein</fullName>
    </submittedName>
</protein>
<evidence type="ECO:0000256" key="6">
    <source>
        <dbReference type="SAM" id="Phobius"/>
    </source>
</evidence>
<comment type="subcellular location">
    <subcellularLocation>
        <location evidence="1">Membrane</location>
        <topology evidence="1">Multi-pass membrane protein</topology>
    </subcellularLocation>
</comment>
<dbReference type="GO" id="GO:0051301">
    <property type="term" value="P:cell division"/>
    <property type="evidence" value="ECO:0007669"/>
    <property type="project" value="InterPro"/>
</dbReference>
<dbReference type="PANTHER" id="PTHR30474:SF1">
    <property type="entry name" value="PEPTIDOGLYCAN GLYCOSYLTRANSFERASE MRDB"/>
    <property type="match status" value="1"/>
</dbReference>
<dbReference type="Proteomes" id="UP000004080">
    <property type="component" value="Unassembled WGS sequence"/>
</dbReference>
<feature type="transmembrane region" description="Helical" evidence="6">
    <location>
        <begin position="147"/>
        <end position="164"/>
    </location>
</feature>
<dbReference type="PATRIC" id="fig|1196324.3.peg.3031"/>
<dbReference type="GO" id="GO:0015648">
    <property type="term" value="F:lipid-linked peptidoglycan transporter activity"/>
    <property type="evidence" value="ECO:0007669"/>
    <property type="project" value="TreeGrafter"/>
</dbReference>
<evidence type="ECO:0000313" key="8">
    <source>
        <dbReference type="Proteomes" id="UP000004080"/>
    </source>
</evidence>
<evidence type="ECO:0000256" key="2">
    <source>
        <dbReference type="ARBA" id="ARBA00022692"/>
    </source>
</evidence>
<keyword evidence="5 6" id="KW-0472">Membrane</keyword>
<feature type="transmembrane region" description="Helical" evidence="6">
    <location>
        <begin position="355"/>
        <end position="375"/>
    </location>
</feature>
<dbReference type="STRING" id="1196324.A374_14830"/>
<dbReference type="GO" id="GO:0032153">
    <property type="term" value="C:cell division site"/>
    <property type="evidence" value="ECO:0007669"/>
    <property type="project" value="TreeGrafter"/>
</dbReference>
<feature type="transmembrane region" description="Helical" evidence="6">
    <location>
        <begin position="14"/>
        <end position="37"/>
    </location>
</feature>
<dbReference type="eggNOG" id="COG0772">
    <property type="taxonomic scope" value="Bacteria"/>
</dbReference>
<dbReference type="OrthoDB" id="9768187at2"/>
<comment type="caution">
    <text evidence="7">The sequence shown here is derived from an EMBL/GenBank/DDBJ whole genome shotgun (WGS) entry which is preliminary data.</text>
</comment>
<dbReference type="EMBL" id="AKKV01000031">
    <property type="protein sequence ID" value="EIT84612.1"/>
    <property type="molecule type" value="Genomic_DNA"/>
</dbReference>
<keyword evidence="8" id="KW-1185">Reference proteome</keyword>
<dbReference type="PANTHER" id="PTHR30474">
    <property type="entry name" value="CELL CYCLE PROTEIN"/>
    <property type="match status" value="1"/>
</dbReference>
<feature type="transmembrane region" description="Helical" evidence="6">
    <location>
        <begin position="49"/>
        <end position="67"/>
    </location>
</feature>
<organism evidence="7 8">
    <name type="scientific">Fictibacillus macauensis ZFHKF-1</name>
    <dbReference type="NCBI Taxonomy" id="1196324"/>
    <lineage>
        <taxon>Bacteria</taxon>
        <taxon>Bacillati</taxon>
        <taxon>Bacillota</taxon>
        <taxon>Bacilli</taxon>
        <taxon>Bacillales</taxon>
        <taxon>Fictibacillaceae</taxon>
        <taxon>Fictibacillus</taxon>
    </lineage>
</organism>
<evidence type="ECO:0000256" key="5">
    <source>
        <dbReference type="ARBA" id="ARBA00023136"/>
    </source>
</evidence>
<keyword evidence="3" id="KW-0133">Cell shape</keyword>
<gene>
    <name evidence="7" type="ORF">A374_14830</name>
</gene>
<dbReference type="PROSITE" id="PS51257">
    <property type="entry name" value="PROKAR_LIPOPROTEIN"/>
    <property type="match status" value="1"/>
</dbReference>
<dbReference type="GO" id="GO:0005886">
    <property type="term" value="C:plasma membrane"/>
    <property type="evidence" value="ECO:0007669"/>
    <property type="project" value="TreeGrafter"/>
</dbReference>
<keyword evidence="2 6" id="KW-0812">Transmembrane</keyword>
<feature type="transmembrane region" description="Helical" evidence="6">
    <location>
        <begin position="317"/>
        <end position="335"/>
    </location>
</feature>
<keyword evidence="4 6" id="KW-1133">Transmembrane helix</keyword>
<dbReference type="Pfam" id="PF01098">
    <property type="entry name" value="FTSW_RODA_SPOVE"/>
    <property type="match status" value="1"/>
</dbReference>
<reference evidence="7 8" key="1">
    <citation type="journal article" date="2012" name="J. Bacteriol.">
        <title>Genome of Bacillus macauensis ZFHKF-1, a Long-Chain-Forming Bacterium.</title>
        <authorList>
            <person name="Cai L."/>
            <person name="Zhang T."/>
        </authorList>
    </citation>
    <scope>NUCLEOTIDE SEQUENCE [LARGE SCALE GENOMIC DNA]</scope>
    <source>
        <strain evidence="7 8">ZFHKF-1</strain>
    </source>
</reference>
<feature type="transmembrane region" description="Helical" evidence="6">
    <location>
        <begin position="170"/>
        <end position="186"/>
    </location>
</feature>
<accession>I8AG43</accession>
<proteinExistence type="predicted"/>
<feature type="transmembrane region" description="Helical" evidence="6">
    <location>
        <begin position="193"/>
        <end position="213"/>
    </location>
</feature>
<evidence type="ECO:0000256" key="3">
    <source>
        <dbReference type="ARBA" id="ARBA00022960"/>
    </source>
</evidence>
<dbReference type="AlphaFoldDB" id="I8AG43"/>
<evidence type="ECO:0000256" key="4">
    <source>
        <dbReference type="ARBA" id="ARBA00022989"/>
    </source>
</evidence>
<dbReference type="RefSeq" id="WP_007203042.1">
    <property type="nucleotide sequence ID" value="NZ_AKKV01000031.1"/>
</dbReference>
<feature type="transmembrane region" description="Helical" evidence="6">
    <location>
        <begin position="73"/>
        <end position="91"/>
    </location>
</feature>
<evidence type="ECO:0000313" key="7">
    <source>
        <dbReference type="EMBL" id="EIT84612.1"/>
    </source>
</evidence>
<dbReference type="InterPro" id="IPR001182">
    <property type="entry name" value="FtsW/RodA"/>
</dbReference>
<sequence length="385" mass="43725">MENNRQSPWQKLDWHMIFLLCCLITASCLAIYSAQLIAQYNSNFVVKQLLWYFVGAIAITGIMMLDFDQFRKLSWYFYGFCIVLLIGIIVAPESIVPNINGARAWFRLGPFALQPSELTKVSLIISMSHVIATHNEKYLVRSLREDFLLLGKVGLVLLFPLLLILKQPDLGTGLVFIAITISLVLVSGIRWRIIFILGFIGVFFISALVWIYINFPHFFVAHILDQYQLERFYAWFDPYSNKDLGYQIRNALMAIGSGELFGKGFTHGVVYFPEAQTDFIFSVIGEEWGFIGTSILVSLFFLLVFRMVNTGLESNEVYGSYLATGVIGMITFQVFQNIGMNIQVMPITGIPLPFISYGGSSVLAQMIAFGLILNVRSRTRKYMFE</sequence>